<dbReference type="Proteomes" id="UP000060487">
    <property type="component" value="Unassembled WGS sequence"/>
</dbReference>
<protein>
    <submittedName>
        <fullName evidence="1">Uncharacterized protein</fullName>
    </submittedName>
</protein>
<proteinExistence type="predicted"/>
<evidence type="ECO:0000313" key="1">
    <source>
        <dbReference type="EMBL" id="KWT94232.1"/>
    </source>
</evidence>
<dbReference type="EMBL" id="LNQR01000007">
    <property type="protein sequence ID" value="KWT94232.1"/>
    <property type="molecule type" value="Genomic_DNA"/>
</dbReference>
<reference evidence="1 2" key="1">
    <citation type="submission" date="2015-11" db="EMBL/GenBank/DDBJ databases">
        <authorList>
            <person name="Lin W."/>
        </authorList>
    </citation>
    <scope>NUCLEOTIDE SEQUENCE [LARGE SCALE GENOMIC DNA]</scope>
    <source>
        <strain evidence="1 2">HCH-1</strain>
    </source>
</reference>
<accession>A0ABR5SKC4</accession>
<sequence length="68" mass="7308">MDGVIIPVQQPLLHAKVNVIVLVELCVKIADETVYIPVPATASLVTDMLPAYAVPIPTISIKIQSKKT</sequence>
<comment type="caution">
    <text evidence="1">The sequence shown here is derived from an EMBL/GenBank/DDBJ whole genome shotgun (WGS) entry which is preliminary data.</text>
</comment>
<organism evidence="1 2">
    <name type="scientific">Candidatus Magnetominusculus xianensis</name>
    <dbReference type="NCBI Taxonomy" id="1748249"/>
    <lineage>
        <taxon>Bacteria</taxon>
        <taxon>Pseudomonadati</taxon>
        <taxon>Nitrospirota</taxon>
        <taxon>Nitrospiria</taxon>
        <taxon>Nitrospirales</taxon>
        <taxon>Nitrospiraceae</taxon>
        <taxon>Candidatus Magnetominusculus</taxon>
    </lineage>
</organism>
<name>A0ABR5SKC4_9BACT</name>
<evidence type="ECO:0000313" key="2">
    <source>
        <dbReference type="Proteomes" id="UP000060487"/>
    </source>
</evidence>
<gene>
    <name evidence="1" type="ORF">ASN18_0277</name>
</gene>
<keyword evidence="2" id="KW-1185">Reference proteome</keyword>